<dbReference type="RefSeq" id="WP_075701156.1">
    <property type="nucleotide sequence ID" value="NZ_CP074127.1"/>
</dbReference>
<proteinExistence type="predicted"/>
<accession>A0ABX8AX23</accession>
<dbReference type="Pfam" id="PF00378">
    <property type="entry name" value="ECH_1"/>
    <property type="match status" value="1"/>
</dbReference>
<name>A0ABX8AX23_9HYPH</name>
<dbReference type="SUPFAM" id="SSF52096">
    <property type="entry name" value="ClpP/crotonase"/>
    <property type="match status" value="1"/>
</dbReference>
<evidence type="ECO:0000313" key="1">
    <source>
        <dbReference type="EMBL" id="QUS58276.1"/>
    </source>
</evidence>
<dbReference type="InterPro" id="IPR001753">
    <property type="entry name" value="Enoyl-CoA_hydra/iso"/>
</dbReference>
<dbReference type="PANTHER" id="PTHR11941:SF54">
    <property type="entry name" value="ENOYL-COA HYDRATASE, MITOCHONDRIAL"/>
    <property type="match status" value="1"/>
</dbReference>
<dbReference type="Gene3D" id="3.90.226.10">
    <property type="entry name" value="2-enoyl-CoA Hydratase, Chain A, domain 1"/>
    <property type="match status" value="1"/>
</dbReference>
<keyword evidence="2" id="KW-1185">Reference proteome</keyword>
<geneLocation type="plasmid" evidence="1 2">
    <name>pAb134-01</name>
</geneLocation>
<gene>
    <name evidence="1" type="ORF">KGB56_23375</name>
</gene>
<keyword evidence="1" id="KW-0614">Plasmid</keyword>
<reference evidence="1 2" key="1">
    <citation type="journal article" date="2021" name="Angew. Chem. Int. Ed. Engl.">
        <title>A novel family of nonribosomal peptides modulate collective behavior in Pseudovibrio bacteria isolated from marine sponges.</title>
        <authorList>
            <person name="Ioca L.P."/>
            <person name="Dai Y."/>
            <person name="Kunakom S."/>
            <person name="Diaz-Espinosa J."/>
            <person name="Krunic A."/>
            <person name="Crnkovic C.M."/>
            <person name="Orjala J."/>
            <person name="Sanchez L.M."/>
            <person name="Ferreira A.G."/>
            <person name="Berlinck R.G.S."/>
            <person name="Eustaquio A.S."/>
        </authorList>
    </citation>
    <scope>NUCLEOTIDE SEQUENCE [LARGE SCALE GENOMIC DNA]</scope>
    <source>
        <strain evidence="1 2">Ab134</strain>
        <plasmid evidence="1 2">pAb134-01</plasmid>
    </source>
</reference>
<dbReference type="PANTHER" id="PTHR11941">
    <property type="entry name" value="ENOYL-COA HYDRATASE-RELATED"/>
    <property type="match status" value="1"/>
</dbReference>
<dbReference type="Proteomes" id="UP000680706">
    <property type="component" value="Plasmid pAb134-01"/>
</dbReference>
<sequence length="246" mass="26955">MSVEFSVENNVAYIQLNRPKQRNAQNKEMLDLLDAAMERVETCDTINAAIIFGADPSFCAGSDLTELGALDLDGICDVEKRKAAFLRRISLCPKPIIAAVQGYAVGGGAFLAAACDVVVAAENVKFKGMEVPNGWITPWGFHALNARMAPRHAQRAAWGYKFITATEALRIGLVDEVVALEDLFETARTIAEELAALPPVSVQATKRWYLNACLADGEAEDAKLNSLFRQHCQMEAAQETFKKFEK</sequence>
<dbReference type="EMBL" id="CP074127">
    <property type="protein sequence ID" value="QUS58276.1"/>
    <property type="molecule type" value="Genomic_DNA"/>
</dbReference>
<protein>
    <submittedName>
        <fullName evidence="1">Enoyl-CoA hydratase/isomerase family protein</fullName>
    </submittedName>
</protein>
<dbReference type="InterPro" id="IPR029045">
    <property type="entry name" value="ClpP/crotonase-like_dom_sf"/>
</dbReference>
<dbReference type="CDD" id="cd06558">
    <property type="entry name" value="crotonase-like"/>
    <property type="match status" value="1"/>
</dbReference>
<organism evidence="1 2">
    <name type="scientific">Pseudovibrio brasiliensis</name>
    <dbReference type="NCBI Taxonomy" id="1898042"/>
    <lineage>
        <taxon>Bacteria</taxon>
        <taxon>Pseudomonadati</taxon>
        <taxon>Pseudomonadota</taxon>
        <taxon>Alphaproteobacteria</taxon>
        <taxon>Hyphomicrobiales</taxon>
        <taxon>Stappiaceae</taxon>
        <taxon>Pseudovibrio</taxon>
    </lineage>
</organism>
<evidence type="ECO:0000313" key="2">
    <source>
        <dbReference type="Proteomes" id="UP000680706"/>
    </source>
</evidence>